<keyword evidence="1" id="KW-1133">Transmembrane helix</keyword>
<dbReference type="Pfam" id="PF07136">
    <property type="entry name" value="DUF1385"/>
    <property type="match status" value="1"/>
</dbReference>
<reference evidence="2 3" key="1">
    <citation type="journal article" date="2016" name="Nat. Commun.">
        <title>Thousands of microbial genomes shed light on interconnected biogeochemical processes in an aquifer system.</title>
        <authorList>
            <person name="Anantharaman K."/>
            <person name="Brown C.T."/>
            <person name="Hug L.A."/>
            <person name="Sharon I."/>
            <person name="Castelle C.J."/>
            <person name="Probst A.J."/>
            <person name="Thomas B.C."/>
            <person name="Singh A."/>
            <person name="Wilkins M.J."/>
            <person name="Karaoz U."/>
            <person name="Brodie E.L."/>
            <person name="Williams K.H."/>
            <person name="Hubbard S.S."/>
            <person name="Banfield J.F."/>
        </authorList>
    </citation>
    <scope>NUCLEOTIDE SEQUENCE [LARGE SCALE GENOMIC DNA]</scope>
</reference>
<dbReference type="PANTHER" id="PTHR42867:SF1">
    <property type="entry name" value="MEMBRANE PROTEIN-RELATED"/>
    <property type="match status" value="1"/>
</dbReference>
<accession>A0A1F5YI11</accession>
<comment type="caution">
    <text evidence="2">The sequence shown here is derived from an EMBL/GenBank/DDBJ whole genome shotgun (WGS) entry which is preliminary data.</text>
</comment>
<dbReference type="EMBL" id="MFIV01000009">
    <property type="protein sequence ID" value="OGF99820.1"/>
    <property type="molecule type" value="Genomic_DNA"/>
</dbReference>
<keyword evidence="1" id="KW-0472">Membrane</keyword>
<feature type="transmembrane region" description="Helical" evidence="1">
    <location>
        <begin position="237"/>
        <end position="258"/>
    </location>
</feature>
<feature type="transmembrane region" description="Helical" evidence="1">
    <location>
        <begin position="154"/>
        <end position="171"/>
    </location>
</feature>
<name>A0A1F5YI11_9BACT</name>
<evidence type="ECO:0000256" key="1">
    <source>
        <dbReference type="SAM" id="Phobius"/>
    </source>
</evidence>
<evidence type="ECO:0000313" key="2">
    <source>
        <dbReference type="EMBL" id="OGF99820.1"/>
    </source>
</evidence>
<dbReference type="PANTHER" id="PTHR42867">
    <property type="entry name" value="MEMBRANE PROTEIN-RELATED"/>
    <property type="match status" value="1"/>
</dbReference>
<sequence>MRALGKELKMGGQAVIEGVMMRSEDSWAVAVRAPSGEIVVRKQPWRSIGSRIKILKLPVLRGAVILIETLVLGVKALNFSAEIASAEDQPRTGEKPGKLPEQDTQKEGFWKAFALGGTVVFSLLVGLAVFYYLPLWLTETLGIADPFLFNAVDGALRIAVFLTYLIIIAQWKDIQRVFEYHGAEHQTIAAYERRLTLDWENIRKLSRFHPRCGTSFVLVLLIISIFIFMLFGKPADWGQRFARMLAIPLIGGISYELIKLGDRYPENLLTRIMVAPGLWLQRITTRRPDSSQVEVAAAALNAALDNEGSSREEALALSASHG</sequence>
<feature type="transmembrane region" description="Helical" evidence="1">
    <location>
        <begin position="212"/>
        <end position="231"/>
    </location>
</feature>
<feature type="transmembrane region" description="Helical" evidence="1">
    <location>
        <begin position="112"/>
        <end position="134"/>
    </location>
</feature>
<keyword evidence="1" id="KW-0812">Transmembrane</keyword>
<evidence type="ECO:0000313" key="3">
    <source>
        <dbReference type="Proteomes" id="UP000176992"/>
    </source>
</evidence>
<protein>
    <recommendedName>
        <fullName evidence="4">DUF1385 domain-containing protein</fullName>
    </recommendedName>
</protein>
<dbReference type="AlphaFoldDB" id="A0A1F5YI11"/>
<dbReference type="InterPro" id="IPR010787">
    <property type="entry name" value="DUF1385"/>
</dbReference>
<proteinExistence type="predicted"/>
<evidence type="ECO:0008006" key="4">
    <source>
        <dbReference type="Google" id="ProtNLM"/>
    </source>
</evidence>
<dbReference type="Proteomes" id="UP000176992">
    <property type="component" value="Unassembled WGS sequence"/>
</dbReference>
<gene>
    <name evidence="2" type="ORF">A2Z86_12005</name>
</gene>
<organism evidence="2 3">
    <name type="scientific">Candidatus Glassbacteria bacterium GWA2_58_10</name>
    <dbReference type="NCBI Taxonomy" id="1817865"/>
    <lineage>
        <taxon>Bacteria</taxon>
        <taxon>Candidatus Glassiibacteriota</taxon>
    </lineage>
</organism>